<sequence>MDPPCKQDAEESALSSLPDELIEDIFARMPAKSAQRCRCLSRAWAATLSSRSFVDRHLLLANRRGSPRLFILPELGTDTDTTMHGWSPGRPMVVLRREERLRGAVSVTTQCRGLVVLKSTGLVDVCFHGDSSCNPDYYVCNPSTGQMTTLPRGKEAFGLFPHNHDVLGIGYDASIQKHKVVRLYCRGVLLPPACEIYVLNSSSGHWRPPFGAADRALPPGFARSLCTDQSVFAQGHLYWTAQPHRKFNYQRIIISFSISDEVFEILPPPPMDMFPCRITELDGCLCVFNNTDKYKHSYDIWVLRDHRAGTWDLHCRIALDMAPLADTQLIRSQGVIPLGSVDDGSGILLRPDPHYIGKENLEAHRLHVYRPVTGDVEDLLGDDSVITHYTMARRVAVPYEESLESTGLSE</sequence>
<dbReference type="NCBIfam" id="TIGR01640">
    <property type="entry name" value="F_box_assoc_1"/>
    <property type="match status" value="1"/>
</dbReference>
<evidence type="ECO:0000313" key="3">
    <source>
        <dbReference type="Proteomes" id="UP001231189"/>
    </source>
</evidence>
<dbReference type="AlphaFoldDB" id="A0AAD8QWA3"/>
<evidence type="ECO:0000259" key="1">
    <source>
        <dbReference type="SMART" id="SM00256"/>
    </source>
</evidence>
<dbReference type="SUPFAM" id="SSF50965">
    <property type="entry name" value="Galactose oxidase, central domain"/>
    <property type="match status" value="1"/>
</dbReference>
<organism evidence="2 3">
    <name type="scientific">Lolium multiflorum</name>
    <name type="common">Italian ryegrass</name>
    <name type="synonym">Lolium perenne subsp. multiflorum</name>
    <dbReference type="NCBI Taxonomy" id="4521"/>
    <lineage>
        <taxon>Eukaryota</taxon>
        <taxon>Viridiplantae</taxon>
        <taxon>Streptophyta</taxon>
        <taxon>Embryophyta</taxon>
        <taxon>Tracheophyta</taxon>
        <taxon>Spermatophyta</taxon>
        <taxon>Magnoliopsida</taxon>
        <taxon>Liliopsida</taxon>
        <taxon>Poales</taxon>
        <taxon>Poaceae</taxon>
        <taxon>BOP clade</taxon>
        <taxon>Pooideae</taxon>
        <taxon>Poodae</taxon>
        <taxon>Poeae</taxon>
        <taxon>Poeae Chloroplast Group 2 (Poeae type)</taxon>
        <taxon>Loliodinae</taxon>
        <taxon>Loliinae</taxon>
        <taxon>Lolium</taxon>
    </lineage>
</organism>
<dbReference type="SMART" id="SM00256">
    <property type="entry name" value="FBOX"/>
    <property type="match status" value="1"/>
</dbReference>
<dbReference type="InterPro" id="IPR013187">
    <property type="entry name" value="F-box-assoc_dom_typ3"/>
</dbReference>
<dbReference type="SUPFAM" id="SSF81383">
    <property type="entry name" value="F-box domain"/>
    <property type="match status" value="1"/>
</dbReference>
<keyword evidence="3" id="KW-1185">Reference proteome</keyword>
<protein>
    <recommendedName>
        <fullName evidence="1">F-box domain-containing protein</fullName>
    </recommendedName>
</protein>
<dbReference type="PANTHER" id="PTHR31672">
    <property type="entry name" value="BNACNNG10540D PROTEIN"/>
    <property type="match status" value="1"/>
</dbReference>
<gene>
    <name evidence="2" type="ORF">QYE76_033739</name>
</gene>
<name>A0AAD8QWA3_LOLMU</name>
<proteinExistence type="predicted"/>
<dbReference type="CDD" id="cd22157">
    <property type="entry name" value="F-box_AtFBW1-like"/>
    <property type="match status" value="1"/>
</dbReference>
<evidence type="ECO:0000313" key="2">
    <source>
        <dbReference type="EMBL" id="KAK1610066.1"/>
    </source>
</evidence>
<comment type="caution">
    <text evidence="2">The sequence shown here is derived from an EMBL/GenBank/DDBJ whole genome shotgun (WGS) entry which is preliminary data.</text>
</comment>
<dbReference type="PANTHER" id="PTHR31672:SF13">
    <property type="entry name" value="F-BOX PROTEIN CPR30-LIKE"/>
    <property type="match status" value="1"/>
</dbReference>
<dbReference type="Gene3D" id="1.20.1280.50">
    <property type="match status" value="1"/>
</dbReference>
<dbReference type="Pfam" id="PF00646">
    <property type="entry name" value="F-box"/>
    <property type="match status" value="1"/>
</dbReference>
<dbReference type="InterPro" id="IPR011043">
    <property type="entry name" value="Gal_Oxase/kelch_b-propeller"/>
</dbReference>
<dbReference type="InterPro" id="IPR050796">
    <property type="entry name" value="SCF_F-box_component"/>
</dbReference>
<dbReference type="InterPro" id="IPR036047">
    <property type="entry name" value="F-box-like_dom_sf"/>
</dbReference>
<dbReference type="Proteomes" id="UP001231189">
    <property type="component" value="Unassembled WGS sequence"/>
</dbReference>
<dbReference type="InterPro" id="IPR001810">
    <property type="entry name" value="F-box_dom"/>
</dbReference>
<dbReference type="Pfam" id="PF08268">
    <property type="entry name" value="FBA_3"/>
    <property type="match status" value="1"/>
</dbReference>
<dbReference type="InterPro" id="IPR017451">
    <property type="entry name" value="F-box-assoc_interact_dom"/>
</dbReference>
<dbReference type="EMBL" id="JAUUTY010000007">
    <property type="protein sequence ID" value="KAK1610066.1"/>
    <property type="molecule type" value="Genomic_DNA"/>
</dbReference>
<reference evidence="2" key="1">
    <citation type="submission" date="2023-07" db="EMBL/GenBank/DDBJ databases">
        <title>A chromosome-level genome assembly of Lolium multiflorum.</title>
        <authorList>
            <person name="Chen Y."/>
            <person name="Copetti D."/>
            <person name="Kolliker R."/>
            <person name="Studer B."/>
        </authorList>
    </citation>
    <scope>NUCLEOTIDE SEQUENCE</scope>
    <source>
        <strain evidence="2">02402/16</strain>
        <tissue evidence="2">Leaf</tissue>
    </source>
</reference>
<feature type="domain" description="F-box" evidence="1">
    <location>
        <begin position="17"/>
        <end position="57"/>
    </location>
</feature>
<accession>A0AAD8QWA3</accession>